<organism evidence="1 2">
    <name type="scientific">Tulasnella calospora MUT 4182</name>
    <dbReference type="NCBI Taxonomy" id="1051891"/>
    <lineage>
        <taxon>Eukaryota</taxon>
        <taxon>Fungi</taxon>
        <taxon>Dikarya</taxon>
        <taxon>Basidiomycota</taxon>
        <taxon>Agaricomycotina</taxon>
        <taxon>Agaricomycetes</taxon>
        <taxon>Cantharellales</taxon>
        <taxon>Tulasnellaceae</taxon>
        <taxon>Tulasnella</taxon>
    </lineage>
</organism>
<proteinExistence type="predicted"/>
<dbReference type="AlphaFoldDB" id="A0A0C3QCB5"/>
<protein>
    <submittedName>
        <fullName evidence="1">Uncharacterized protein</fullName>
    </submittedName>
</protein>
<reference evidence="1 2" key="1">
    <citation type="submission" date="2014-04" db="EMBL/GenBank/DDBJ databases">
        <authorList>
            <consortium name="DOE Joint Genome Institute"/>
            <person name="Kuo A."/>
            <person name="Girlanda M."/>
            <person name="Perotto S."/>
            <person name="Kohler A."/>
            <person name="Nagy L.G."/>
            <person name="Floudas D."/>
            <person name="Copeland A."/>
            <person name="Barry K.W."/>
            <person name="Cichocki N."/>
            <person name="Veneault-Fourrey C."/>
            <person name="LaButti K."/>
            <person name="Lindquist E.A."/>
            <person name="Lipzen A."/>
            <person name="Lundell T."/>
            <person name="Morin E."/>
            <person name="Murat C."/>
            <person name="Sun H."/>
            <person name="Tunlid A."/>
            <person name="Henrissat B."/>
            <person name="Grigoriev I.V."/>
            <person name="Hibbett D.S."/>
            <person name="Martin F."/>
            <person name="Nordberg H.P."/>
            <person name="Cantor M.N."/>
            <person name="Hua S.X."/>
        </authorList>
    </citation>
    <scope>NUCLEOTIDE SEQUENCE [LARGE SCALE GENOMIC DNA]</scope>
    <source>
        <strain evidence="1 2">MUT 4182</strain>
    </source>
</reference>
<dbReference type="Proteomes" id="UP000054248">
    <property type="component" value="Unassembled WGS sequence"/>
</dbReference>
<keyword evidence="2" id="KW-1185">Reference proteome</keyword>
<evidence type="ECO:0000313" key="2">
    <source>
        <dbReference type="Proteomes" id="UP000054248"/>
    </source>
</evidence>
<accession>A0A0C3QCB5</accession>
<sequence length="49" mass="5614">MRFLAVNVPYHSHYLESTSKTLRGPPELSTSEELITLAIFHTKIGYHEV</sequence>
<dbReference type="EMBL" id="KN823116">
    <property type="protein sequence ID" value="KIO22179.1"/>
    <property type="molecule type" value="Genomic_DNA"/>
</dbReference>
<evidence type="ECO:0000313" key="1">
    <source>
        <dbReference type="EMBL" id="KIO22179.1"/>
    </source>
</evidence>
<gene>
    <name evidence="1" type="ORF">M407DRAFT_28269</name>
</gene>
<name>A0A0C3QCB5_9AGAM</name>
<dbReference type="HOGENOM" id="CLU_3144037_0_0_1"/>
<reference evidence="2" key="2">
    <citation type="submission" date="2015-01" db="EMBL/GenBank/DDBJ databases">
        <title>Evolutionary Origins and Diversification of the Mycorrhizal Mutualists.</title>
        <authorList>
            <consortium name="DOE Joint Genome Institute"/>
            <consortium name="Mycorrhizal Genomics Consortium"/>
            <person name="Kohler A."/>
            <person name="Kuo A."/>
            <person name="Nagy L.G."/>
            <person name="Floudas D."/>
            <person name="Copeland A."/>
            <person name="Barry K.W."/>
            <person name="Cichocki N."/>
            <person name="Veneault-Fourrey C."/>
            <person name="LaButti K."/>
            <person name="Lindquist E.A."/>
            <person name="Lipzen A."/>
            <person name="Lundell T."/>
            <person name="Morin E."/>
            <person name="Murat C."/>
            <person name="Riley R."/>
            <person name="Ohm R."/>
            <person name="Sun H."/>
            <person name="Tunlid A."/>
            <person name="Henrissat B."/>
            <person name="Grigoriev I.V."/>
            <person name="Hibbett D.S."/>
            <person name="Martin F."/>
        </authorList>
    </citation>
    <scope>NUCLEOTIDE SEQUENCE [LARGE SCALE GENOMIC DNA]</scope>
    <source>
        <strain evidence="2">MUT 4182</strain>
    </source>
</reference>